<evidence type="ECO:0000256" key="5">
    <source>
        <dbReference type="SAM" id="Coils"/>
    </source>
</evidence>
<feature type="transmembrane region" description="Helical" evidence="7">
    <location>
        <begin position="43"/>
        <end position="64"/>
    </location>
</feature>
<feature type="region of interest" description="Disordered" evidence="6">
    <location>
        <begin position="97"/>
        <end position="129"/>
    </location>
</feature>
<feature type="coiled-coil region" evidence="5">
    <location>
        <begin position="66"/>
        <end position="93"/>
    </location>
</feature>
<evidence type="ECO:0000313" key="9">
    <source>
        <dbReference type="EMBL" id="HIZ90178.1"/>
    </source>
</evidence>
<reference evidence="9" key="1">
    <citation type="journal article" date="2021" name="PeerJ">
        <title>Extensive microbial diversity within the chicken gut microbiome revealed by metagenomics and culture.</title>
        <authorList>
            <person name="Gilroy R."/>
            <person name="Ravi A."/>
            <person name="Getino M."/>
            <person name="Pursley I."/>
            <person name="Horton D.L."/>
            <person name="Alikhan N.F."/>
            <person name="Baker D."/>
            <person name="Gharbi K."/>
            <person name="Hall N."/>
            <person name="Watson M."/>
            <person name="Adriaenssens E.M."/>
            <person name="Foster-Nyarko E."/>
            <person name="Jarju S."/>
            <person name="Secka A."/>
            <person name="Antonio M."/>
            <person name="Oren A."/>
            <person name="Chaudhuri R.R."/>
            <person name="La Ragione R."/>
            <person name="Hildebrand F."/>
            <person name="Pallen M.J."/>
        </authorList>
    </citation>
    <scope>NUCLEOTIDE SEQUENCE</scope>
    <source>
        <strain evidence="9">ChiW4-1371</strain>
    </source>
</reference>
<dbReference type="Proteomes" id="UP000824176">
    <property type="component" value="Unassembled WGS sequence"/>
</dbReference>
<evidence type="ECO:0000256" key="6">
    <source>
        <dbReference type="SAM" id="MobiDB-lite"/>
    </source>
</evidence>
<feature type="transmembrane region" description="Helical" evidence="7">
    <location>
        <begin position="7"/>
        <end position="23"/>
    </location>
</feature>
<comment type="caution">
    <text evidence="9">The sequence shown here is derived from an EMBL/GenBank/DDBJ whole genome shotgun (WGS) entry which is preliminary data.</text>
</comment>
<dbReference type="InterPro" id="IPR010445">
    <property type="entry name" value="LapA_dom"/>
</dbReference>
<name>A0A9D2GUD1_9BACT</name>
<evidence type="ECO:0000313" key="10">
    <source>
        <dbReference type="Proteomes" id="UP000824176"/>
    </source>
</evidence>
<keyword evidence="2 7" id="KW-0812">Transmembrane</keyword>
<evidence type="ECO:0000256" key="1">
    <source>
        <dbReference type="ARBA" id="ARBA00022475"/>
    </source>
</evidence>
<keyword evidence="1" id="KW-1003">Cell membrane</keyword>
<proteinExistence type="predicted"/>
<organism evidence="9 10">
    <name type="scientific">Candidatus Mucispirillum faecigallinarum</name>
    <dbReference type="NCBI Taxonomy" id="2838699"/>
    <lineage>
        <taxon>Bacteria</taxon>
        <taxon>Pseudomonadati</taxon>
        <taxon>Deferribacterota</taxon>
        <taxon>Deferribacteres</taxon>
        <taxon>Deferribacterales</taxon>
        <taxon>Mucispirillaceae</taxon>
        <taxon>Mucispirillum</taxon>
    </lineage>
</organism>
<dbReference type="Pfam" id="PF06305">
    <property type="entry name" value="LapA_dom"/>
    <property type="match status" value="1"/>
</dbReference>
<protein>
    <submittedName>
        <fullName evidence="9">LapA family protein</fullName>
    </submittedName>
</protein>
<accession>A0A9D2GUD1</accession>
<evidence type="ECO:0000259" key="8">
    <source>
        <dbReference type="Pfam" id="PF06305"/>
    </source>
</evidence>
<keyword evidence="3 7" id="KW-1133">Transmembrane helix</keyword>
<evidence type="ECO:0000256" key="4">
    <source>
        <dbReference type="ARBA" id="ARBA00023136"/>
    </source>
</evidence>
<feature type="compositionally biased region" description="Basic and acidic residues" evidence="6">
    <location>
        <begin position="100"/>
        <end position="115"/>
    </location>
</feature>
<keyword evidence="5" id="KW-0175">Coiled coil</keyword>
<evidence type="ECO:0000256" key="7">
    <source>
        <dbReference type="SAM" id="Phobius"/>
    </source>
</evidence>
<dbReference type="AlphaFoldDB" id="A0A9D2GUD1"/>
<dbReference type="EMBL" id="DXAQ01000141">
    <property type="protein sequence ID" value="HIZ90178.1"/>
    <property type="molecule type" value="Genomic_DNA"/>
</dbReference>
<evidence type="ECO:0000256" key="2">
    <source>
        <dbReference type="ARBA" id="ARBA00022692"/>
    </source>
</evidence>
<feature type="domain" description="Lipopolysaccharide assembly protein A" evidence="8">
    <location>
        <begin position="24"/>
        <end position="88"/>
    </location>
</feature>
<keyword evidence="4 7" id="KW-0472">Membrane</keyword>
<dbReference type="GO" id="GO:0005886">
    <property type="term" value="C:plasma membrane"/>
    <property type="evidence" value="ECO:0007669"/>
    <property type="project" value="InterPro"/>
</dbReference>
<reference evidence="9" key="2">
    <citation type="submission" date="2021-04" db="EMBL/GenBank/DDBJ databases">
        <authorList>
            <person name="Gilroy R."/>
        </authorList>
    </citation>
    <scope>NUCLEOTIDE SEQUENCE</scope>
    <source>
        <strain evidence="9">ChiW4-1371</strain>
    </source>
</reference>
<gene>
    <name evidence="9" type="ORF">H9804_09535</name>
</gene>
<sequence length="129" mass="14613">MLRIISLIIKAVFVAYLIIFSVSNVNTVTFKPLMNVVTYNIPLFLLVIITLFIGIVIGALAVWGENMSLKSKMRKLNKEIKNEQQEIERLQKLTISQEPVKTEENKQEQTAEEKPAAAAVQNDIKDALR</sequence>
<evidence type="ECO:0000256" key="3">
    <source>
        <dbReference type="ARBA" id="ARBA00022989"/>
    </source>
</evidence>